<reference evidence="1" key="1">
    <citation type="submission" date="2006-10" db="EMBL/GenBank/DDBJ databases">
        <authorList>
            <person name="Amadeo P."/>
            <person name="Zhao Q."/>
            <person name="Wortman J."/>
            <person name="Fraser-Liggett C."/>
            <person name="Carlton J."/>
        </authorList>
    </citation>
    <scope>NUCLEOTIDE SEQUENCE</scope>
    <source>
        <strain evidence="1">G3</strain>
    </source>
</reference>
<dbReference type="SMR" id="A2DND0"/>
<gene>
    <name evidence="1" type="ORF">TVAG_306400</name>
</gene>
<dbReference type="InParanoid" id="A2DND0"/>
<dbReference type="Proteomes" id="UP000001542">
    <property type="component" value="Unassembled WGS sequence"/>
</dbReference>
<evidence type="ECO:0000313" key="1">
    <source>
        <dbReference type="EMBL" id="EAY18118.1"/>
    </source>
</evidence>
<evidence type="ECO:0000313" key="2">
    <source>
        <dbReference type="Proteomes" id="UP000001542"/>
    </source>
</evidence>
<keyword evidence="2" id="KW-1185">Reference proteome</keyword>
<accession>A2DND0</accession>
<protein>
    <submittedName>
        <fullName evidence="1">Uncharacterized protein</fullName>
    </submittedName>
</protein>
<sequence>MNILTQSYDDYEDDTIYLLEKLIQRIGNENNEIINVSINIVLEKLESIGEDELKLGSIIDLTFDILKYICNDKDLLEKILFIMCNLYSKFNNEKKLMKIITHLFDLIPDSFENDFVMSNLTQICYQSYFFDDNIQNYEISYLVLKCKVEKFHRAKMVEEGRDLAKYLNQNYLELNSLYQRSVNIIISEKDEGKKNEIIRSLFDIPFEDEIERKYIIYQHAYDSLANILPDLIDEFKKRFSTIT</sequence>
<name>A2DND0_TRIV3</name>
<dbReference type="KEGG" id="tva:5463660"/>
<dbReference type="VEuPathDB" id="TrichDB:TVAG_306400"/>
<dbReference type="VEuPathDB" id="TrichDB:TVAGG3_1024550"/>
<dbReference type="RefSeq" id="XP_001579104.1">
    <property type="nucleotide sequence ID" value="XM_001579054.1"/>
</dbReference>
<dbReference type="AlphaFoldDB" id="A2DND0"/>
<reference evidence="1" key="2">
    <citation type="journal article" date="2007" name="Science">
        <title>Draft genome sequence of the sexually transmitted pathogen Trichomonas vaginalis.</title>
        <authorList>
            <person name="Carlton J.M."/>
            <person name="Hirt R.P."/>
            <person name="Silva J.C."/>
            <person name="Delcher A.L."/>
            <person name="Schatz M."/>
            <person name="Zhao Q."/>
            <person name="Wortman J.R."/>
            <person name="Bidwell S.L."/>
            <person name="Alsmark U.C.M."/>
            <person name="Besteiro S."/>
            <person name="Sicheritz-Ponten T."/>
            <person name="Noel C.J."/>
            <person name="Dacks J.B."/>
            <person name="Foster P.G."/>
            <person name="Simillion C."/>
            <person name="Van de Peer Y."/>
            <person name="Miranda-Saavedra D."/>
            <person name="Barton G.J."/>
            <person name="Westrop G.D."/>
            <person name="Mueller S."/>
            <person name="Dessi D."/>
            <person name="Fiori P.L."/>
            <person name="Ren Q."/>
            <person name="Paulsen I."/>
            <person name="Zhang H."/>
            <person name="Bastida-Corcuera F.D."/>
            <person name="Simoes-Barbosa A."/>
            <person name="Brown M.T."/>
            <person name="Hayes R.D."/>
            <person name="Mukherjee M."/>
            <person name="Okumura C.Y."/>
            <person name="Schneider R."/>
            <person name="Smith A.J."/>
            <person name="Vanacova S."/>
            <person name="Villalvazo M."/>
            <person name="Haas B.J."/>
            <person name="Pertea M."/>
            <person name="Feldblyum T.V."/>
            <person name="Utterback T.R."/>
            <person name="Shu C.L."/>
            <person name="Osoegawa K."/>
            <person name="de Jong P.J."/>
            <person name="Hrdy I."/>
            <person name="Horvathova L."/>
            <person name="Zubacova Z."/>
            <person name="Dolezal P."/>
            <person name="Malik S.B."/>
            <person name="Logsdon J.M. Jr."/>
            <person name="Henze K."/>
            <person name="Gupta A."/>
            <person name="Wang C.C."/>
            <person name="Dunne R.L."/>
            <person name="Upcroft J.A."/>
            <person name="Upcroft P."/>
            <person name="White O."/>
            <person name="Salzberg S.L."/>
            <person name="Tang P."/>
            <person name="Chiu C.-H."/>
            <person name="Lee Y.-S."/>
            <person name="Embley T.M."/>
            <person name="Coombs G.H."/>
            <person name="Mottram J.C."/>
            <person name="Tachezy J."/>
            <person name="Fraser-Liggett C.M."/>
            <person name="Johnson P.J."/>
        </authorList>
    </citation>
    <scope>NUCLEOTIDE SEQUENCE [LARGE SCALE GENOMIC DNA]</scope>
    <source>
        <strain evidence="1">G3</strain>
    </source>
</reference>
<proteinExistence type="predicted"/>
<dbReference type="EMBL" id="DS113222">
    <property type="protein sequence ID" value="EAY18118.1"/>
    <property type="molecule type" value="Genomic_DNA"/>
</dbReference>
<organism evidence="1 2">
    <name type="scientific">Trichomonas vaginalis (strain ATCC PRA-98 / G3)</name>
    <dbReference type="NCBI Taxonomy" id="412133"/>
    <lineage>
        <taxon>Eukaryota</taxon>
        <taxon>Metamonada</taxon>
        <taxon>Parabasalia</taxon>
        <taxon>Trichomonadida</taxon>
        <taxon>Trichomonadidae</taxon>
        <taxon>Trichomonas</taxon>
    </lineage>
</organism>